<protein>
    <recommendedName>
        <fullName evidence="4">DUF5392 family protein</fullName>
    </recommendedName>
</protein>
<dbReference type="Proteomes" id="UP000267430">
    <property type="component" value="Unassembled WGS sequence"/>
</dbReference>
<evidence type="ECO:0008006" key="4">
    <source>
        <dbReference type="Google" id="ProtNLM"/>
    </source>
</evidence>
<keyword evidence="1" id="KW-1133">Transmembrane helix</keyword>
<dbReference type="OrthoDB" id="2451415at2"/>
<name>A0A3S0VE24_9BACI</name>
<keyword evidence="1" id="KW-0472">Membrane</keyword>
<dbReference type="InterPro" id="IPR020205">
    <property type="entry name" value="Uncharacterised_YwnF_TM"/>
</dbReference>
<dbReference type="Pfam" id="PF17370">
    <property type="entry name" value="DUF5392"/>
    <property type="match status" value="1"/>
</dbReference>
<gene>
    <name evidence="2" type="ORF">ELQ35_07125</name>
</gene>
<sequence>MNVFMTGNFSDYVKNELEQLQKTIAPVLSKTTRYAIWAFPLMTISFFNLFFLLFYSTTGQVTAIQLVIYALLGALGLALSKERKINQKEVQKLSNEYMIKRIENSSYVNDYRKKSYVDTITEQPLTALNSFIEFINEEEKVKKQNEYN</sequence>
<dbReference type="AlphaFoldDB" id="A0A3S0VE24"/>
<feature type="transmembrane region" description="Helical" evidence="1">
    <location>
        <begin position="34"/>
        <end position="55"/>
    </location>
</feature>
<dbReference type="EMBL" id="RYZZ01000007">
    <property type="protein sequence ID" value="RUQ30117.1"/>
    <property type="molecule type" value="Genomic_DNA"/>
</dbReference>
<comment type="caution">
    <text evidence="2">The sequence shown here is derived from an EMBL/GenBank/DDBJ whole genome shotgun (WGS) entry which is preliminary data.</text>
</comment>
<accession>A0A3S0VE24</accession>
<organism evidence="2 3">
    <name type="scientific">Peribacillus cavernae</name>
    <dbReference type="NCBI Taxonomy" id="1674310"/>
    <lineage>
        <taxon>Bacteria</taxon>
        <taxon>Bacillati</taxon>
        <taxon>Bacillota</taxon>
        <taxon>Bacilli</taxon>
        <taxon>Bacillales</taxon>
        <taxon>Bacillaceae</taxon>
        <taxon>Peribacillus</taxon>
    </lineage>
</organism>
<feature type="transmembrane region" description="Helical" evidence="1">
    <location>
        <begin position="61"/>
        <end position="79"/>
    </location>
</feature>
<evidence type="ECO:0000256" key="1">
    <source>
        <dbReference type="SAM" id="Phobius"/>
    </source>
</evidence>
<reference evidence="2 3" key="1">
    <citation type="submission" date="2018-12" db="EMBL/GenBank/DDBJ databases">
        <title>Bacillus chawlae sp. nov., Bacillus glennii sp. nov., and Bacillus saganii sp. nov. Isolated from the Vehicle Assembly Building at Kennedy Space Center where the Viking Spacecraft were Assembled.</title>
        <authorList>
            <person name="Seuylemezian A."/>
            <person name="Vaishampayan P."/>
        </authorList>
    </citation>
    <scope>NUCLEOTIDE SEQUENCE [LARGE SCALE GENOMIC DNA]</scope>
    <source>
        <strain evidence="2 3">L5</strain>
    </source>
</reference>
<evidence type="ECO:0000313" key="3">
    <source>
        <dbReference type="Proteomes" id="UP000267430"/>
    </source>
</evidence>
<keyword evidence="1" id="KW-0812">Transmembrane</keyword>
<evidence type="ECO:0000313" key="2">
    <source>
        <dbReference type="EMBL" id="RUQ30117.1"/>
    </source>
</evidence>
<proteinExistence type="predicted"/>
<dbReference type="RefSeq" id="WP_126864139.1">
    <property type="nucleotide sequence ID" value="NZ_JAUSTX010000001.1"/>
</dbReference>
<keyword evidence="3" id="KW-1185">Reference proteome</keyword>